<dbReference type="AlphaFoldDB" id="A0A2J6QJ05"/>
<gene>
    <name evidence="1" type="ORF">NA56DRAFT_641749</name>
</gene>
<evidence type="ECO:0000313" key="1">
    <source>
        <dbReference type="EMBL" id="PMD26249.1"/>
    </source>
</evidence>
<dbReference type="Proteomes" id="UP000235672">
    <property type="component" value="Unassembled WGS sequence"/>
</dbReference>
<protein>
    <submittedName>
        <fullName evidence="1">Uncharacterized protein</fullName>
    </submittedName>
</protein>
<name>A0A2J6QJ05_9HELO</name>
<organism evidence="1 2">
    <name type="scientific">Hyaloscypha hepaticicola</name>
    <dbReference type="NCBI Taxonomy" id="2082293"/>
    <lineage>
        <taxon>Eukaryota</taxon>
        <taxon>Fungi</taxon>
        <taxon>Dikarya</taxon>
        <taxon>Ascomycota</taxon>
        <taxon>Pezizomycotina</taxon>
        <taxon>Leotiomycetes</taxon>
        <taxon>Helotiales</taxon>
        <taxon>Hyaloscyphaceae</taxon>
        <taxon>Hyaloscypha</taxon>
    </lineage>
</organism>
<sequence>MILSILLDQLPTSTNHAPLLLPEKPHPTNFRKFAPTRHASLPPTAPLFSQQRKRIWGCGDPTHLQHR</sequence>
<accession>A0A2J6QJ05</accession>
<reference evidence="1 2" key="1">
    <citation type="submission" date="2016-05" db="EMBL/GenBank/DDBJ databases">
        <title>A degradative enzymes factory behind the ericoid mycorrhizal symbiosis.</title>
        <authorList>
            <consortium name="DOE Joint Genome Institute"/>
            <person name="Martino E."/>
            <person name="Morin E."/>
            <person name="Grelet G."/>
            <person name="Kuo A."/>
            <person name="Kohler A."/>
            <person name="Daghino S."/>
            <person name="Barry K."/>
            <person name="Choi C."/>
            <person name="Cichocki N."/>
            <person name="Clum A."/>
            <person name="Copeland A."/>
            <person name="Hainaut M."/>
            <person name="Haridas S."/>
            <person name="Labutti K."/>
            <person name="Lindquist E."/>
            <person name="Lipzen A."/>
            <person name="Khouja H.-R."/>
            <person name="Murat C."/>
            <person name="Ohm R."/>
            <person name="Olson A."/>
            <person name="Spatafora J."/>
            <person name="Veneault-Fourrey C."/>
            <person name="Henrissat B."/>
            <person name="Grigoriev I."/>
            <person name="Martin F."/>
            <person name="Perotto S."/>
        </authorList>
    </citation>
    <scope>NUCLEOTIDE SEQUENCE [LARGE SCALE GENOMIC DNA]</scope>
    <source>
        <strain evidence="1 2">UAMH 7357</strain>
    </source>
</reference>
<dbReference type="EMBL" id="KZ613468">
    <property type="protein sequence ID" value="PMD26249.1"/>
    <property type="molecule type" value="Genomic_DNA"/>
</dbReference>
<evidence type="ECO:0000313" key="2">
    <source>
        <dbReference type="Proteomes" id="UP000235672"/>
    </source>
</evidence>
<keyword evidence="2" id="KW-1185">Reference proteome</keyword>
<proteinExistence type="predicted"/>